<evidence type="ECO:0000256" key="5">
    <source>
        <dbReference type="ARBA" id="ARBA00023004"/>
    </source>
</evidence>
<dbReference type="AlphaFoldDB" id="A0A8E2JEQ2"/>
<evidence type="ECO:0000256" key="8">
    <source>
        <dbReference type="SAM" id="Phobius"/>
    </source>
</evidence>
<organism evidence="9 10">
    <name type="scientific">Lepidopterella palustris CBS 459.81</name>
    <dbReference type="NCBI Taxonomy" id="1314670"/>
    <lineage>
        <taxon>Eukaryota</taxon>
        <taxon>Fungi</taxon>
        <taxon>Dikarya</taxon>
        <taxon>Ascomycota</taxon>
        <taxon>Pezizomycotina</taxon>
        <taxon>Dothideomycetes</taxon>
        <taxon>Pleosporomycetidae</taxon>
        <taxon>Mytilinidiales</taxon>
        <taxon>Argynnaceae</taxon>
        <taxon>Lepidopterella</taxon>
    </lineage>
</organism>
<dbReference type="GO" id="GO:0005506">
    <property type="term" value="F:iron ion binding"/>
    <property type="evidence" value="ECO:0007669"/>
    <property type="project" value="InterPro"/>
</dbReference>
<dbReference type="PRINTS" id="PR00385">
    <property type="entry name" value="P450"/>
</dbReference>
<accession>A0A8E2JEQ2</accession>
<evidence type="ECO:0000256" key="1">
    <source>
        <dbReference type="ARBA" id="ARBA00001971"/>
    </source>
</evidence>
<dbReference type="PRINTS" id="PR00463">
    <property type="entry name" value="EP450I"/>
</dbReference>
<dbReference type="Gene3D" id="1.10.630.10">
    <property type="entry name" value="Cytochrome P450"/>
    <property type="match status" value="1"/>
</dbReference>
<gene>
    <name evidence="9" type="ORF">K432DRAFT_454003</name>
</gene>
<feature type="binding site" description="axial binding residue" evidence="7">
    <location>
        <position position="478"/>
    </location>
    <ligand>
        <name>heme</name>
        <dbReference type="ChEBI" id="CHEBI:30413"/>
    </ligand>
    <ligandPart>
        <name>Fe</name>
        <dbReference type="ChEBI" id="CHEBI:18248"/>
    </ligandPart>
</feature>
<protein>
    <submittedName>
        <fullName evidence="9">Cytochrome P450</fullName>
    </submittedName>
</protein>
<comment type="cofactor">
    <cofactor evidence="1 7">
        <name>heme</name>
        <dbReference type="ChEBI" id="CHEBI:30413"/>
    </cofactor>
</comment>
<dbReference type="EMBL" id="KV744982">
    <property type="protein sequence ID" value="OCK79910.1"/>
    <property type="molecule type" value="Genomic_DNA"/>
</dbReference>
<evidence type="ECO:0000256" key="6">
    <source>
        <dbReference type="ARBA" id="ARBA00023033"/>
    </source>
</evidence>
<sequence>MEGRGYYYTAAGAALSTHFFLQFHEPRPIDVIFLLFLSNAILLTILGAYSAMPTRLIAPLILQLNLTYFTTLSTSIFIYRVFLHRTRHFPGPFWASLSKFWAMYTVSTGEYHRRVRKLHQIHGDFVRVGPREIDICNVDAITPIYGVGSKCEKGPWYDGPMMGSHERFLQISAGTDHQWRRRIWDAGFSSKALREYEPIVLHHVNELVAELSKIPENEVVDLGLYFSFFTFDVMGDLGFGKSFNMLQGGASSDYMRIVQGFANFNSLICTIPWCSTVFAYLPKAKGAEALFRFAAEQVKSRLPLGTSRKDAFSYLLGEDRVTRRSYNKQQIVLEALNLIIGGSDTTSSTLASVWYYLISHPSKYRRLQAEIDAHDGALMHTHLSKFPYLNAVIHETLRLLPPVASGMMHRVTPPEGLLIGETYIPGNVTVGVGAYEVQRDPRYYGQPDEFIPERWIGEGPAPFNRNAFLAFSVGPYGCVGKHLAYQELCDLTAAMCREFEIEFAEGWDQRGYEGSIKDKVISTRVYLPVVIRKRM</sequence>
<keyword evidence="5 7" id="KW-0408">Iron</keyword>
<dbReference type="PANTHER" id="PTHR24305:SF187">
    <property type="entry name" value="P450, PUTATIVE (EUROFUNG)-RELATED"/>
    <property type="match status" value="1"/>
</dbReference>
<keyword evidence="3 7" id="KW-0479">Metal-binding</keyword>
<dbReference type="OrthoDB" id="6692864at2759"/>
<keyword evidence="8" id="KW-0812">Transmembrane</keyword>
<dbReference type="InterPro" id="IPR001128">
    <property type="entry name" value="Cyt_P450"/>
</dbReference>
<evidence type="ECO:0000256" key="2">
    <source>
        <dbReference type="ARBA" id="ARBA00010617"/>
    </source>
</evidence>
<evidence type="ECO:0000256" key="4">
    <source>
        <dbReference type="ARBA" id="ARBA00023002"/>
    </source>
</evidence>
<keyword evidence="10" id="KW-1185">Reference proteome</keyword>
<dbReference type="GO" id="GO:0016705">
    <property type="term" value="F:oxidoreductase activity, acting on paired donors, with incorporation or reduction of molecular oxygen"/>
    <property type="evidence" value="ECO:0007669"/>
    <property type="project" value="InterPro"/>
</dbReference>
<keyword evidence="6" id="KW-0503">Monooxygenase</keyword>
<feature type="transmembrane region" description="Helical" evidence="8">
    <location>
        <begin position="57"/>
        <end position="79"/>
    </location>
</feature>
<dbReference type="CDD" id="cd11061">
    <property type="entry name" value="CYP67-like"/>
    <property type="match status" value="1"/>
</dbReference>
<comment type="similarity">
    <text evidence="2">Belongs to the cytochrome P450 family.</text>
</comment>
<dbReference type="Pfam" id="PF00067">
    <property type="entry name" value="p450"/>
    <property type="match status" value="1"/>
</dbReference>
<name>A0A8E2JEQ2_9PEZI</name>
<dbReference type="PANTHER" id="PTHR24305">
    <property type="entry name" value="CYTOCHROME P450"/>
    <property type="match status" value="1"/>
</dbReference>
<keyword evidence="7" id="KW-0349">Heme</keyword>
<evidence type="ECO:0000313" key="9">
    <source>
        <dbReference type="EMBL" id="OCK79910.1"/>
    </source>
</evidence>
<keyword evidence="8" id="KW-1133">Transmembrane helix</keyword>
<keyword evidence="4" id="KW-0560">Oxidoreductase</keyword>
<dbReference type="Proteomes" id="UP000250266">
    <property type="component" value="Unassembled WGS sequence"/>
</dbReference>
<dbReference type="InterPro" id="IPR036396">
    <property type="entry name" value="Cyt_P450_sf"/>
</dbReference>
<dbReference type="GO" id="GO:0020037">
    <property type="term" value="F:heme binding"/>
    <property type="evidence" value="ECO:0007669"/>
    <property type="project" value="InterPro"/>
</dbReference>
<proteinExistence type="inferred from homology"/>
<evidence type="ECO:0000256" key="3">
    <source>
        <dbReference type="ARBA" id="ARBA00022723"/>
    </source>
</evidence>
<dbReference type="GO" id="GO:0004497">
    <property type="term" value="F:monooxygenase activity"/>
    <property type="evidence" value="ECO:0007669"/>
    <property type="project" value="UniProtKB-KW"/>
</dbReference>
<keyword evidence="8" id="KW-0472">Membrane</keyword>
<evidence type="ECO:0000313" key="10">
    <source>
        <dbReference type="Proteomes" id="UP000250266"/>
    </source>
</evidence>
<dbReference type="InterPro" id="IPR002401">
    <property type="entry name" value="Cyt_P450_E_grp-I"/>
</dbReference>
<evidence type="ECO:0000256" key="7">
    <source>
        <dbReference type="PIRSR" id="PIRSR602401-1"/>
    </source>
</evidence>
<feature type="transmembrane region" description="Helical" evidence="8">
    <location>
        <begin position="31"/>
        <end position="51"/>
    </location>
</feature>
<dbReference type="InterPro" id="IPR050121">
    <property type="entry name" value="Cytochrome_P450_monoxygenase"/>
</dbReference>
<dbReference type="SUPFAM" id="SSF48264">
    <property type="entry name" value="Cytochrome P450"/>
    <property type="match status" value="1"/>
</dbReference>
<reference evidence="9 10" key="1">
    <citation type="journal article" date="2016" name="Nat. Commun.">
        <title>Ectomycorrhizal ecology is imprinted in the genome of the dominant symbiotic fungus Cenococcum geophilum.</title>
        <authorList>
            <consortium name="DOE Joint Genome Institute"/>
            <person name="Peter M."/>
            <person name="Kohler A."/>
            <person name="Ohm R.A."/>
            <person name="Kuo A."/>
            <person name="Krutzmann J."/>
            <person name="Morin E."/>
            <person name="Arend M."/>
            <person name="Barry K.W."/>
            <person name="Binder M."/>
            <person name="Choi C."/>
            <person name="Clum A."/>
            <person name="Copeland A."/>
            <person name="Grisel N."/>
            <person name="Haridas S."/>
            <person name="Kipfer T."/>
            <person name="LaButti K."/>
            <person name="Lindquist E."/>
            <person name="Lipzen A."/>
            <person name="Maire R."/>
            <person name="Meier B."/>
            <person name="Mihaltcheva S."/>
            <person name="Molinier V."/>
            <person name="Murat C."/>
            <person name="Poggeler S."/>
            <person name="Quandt C.A."/>
            <person name="Sperisen C."/>
            <person name="Tritt A."/>
            <person name="Tisserant E."/>
            <person name="Crous P.W."/>
            <person name="Henrissat B."/>
            <person name="Nehls U."/>
            <person name="Egli S."/>
            <person name="Spatafora J.W."/>
            <person name="Grigoriev I.V."/>
            <person name="Martin F.M."/>
        </authorList>
    </citation>
    <scope>NUCLEOTIDE SEQUENCE [LARGE SCALE GENOMIC DNA]</scope>
    <source>
        <strain evidence="9 10">CBS 459.81</strain>
    </source>
</reference>